<reference evidence="3" key="1">
    <citation type="submission" date="2016-10" db="EMBL/GenBank/DDBJ databases">
        <authorList>
            <person name="Varghese N."/>
            <person name="Submissions S."/>
        </authorList>
    </citation>
    <scope>NUCLEOTIDE SEQUENCE [LARGE SCALE GENOMIC DNA]</scope>
    <source>
        <strain evidence="3">CGMCC 4.3147</strain>
    </source>
</reference>
<dbReference type="RefSeq" id="WP_091046292.1">
    <property type="nucleotide sequence ID" value="NZ_FNGF01000002.1"/>
</dbReference>
<gene>
    <name evidence="2" type="ORF">SAMN05216298_1784</name>
</gene>
<dbReference type="EMBL" id="FNGF01000002">
    <property type="protein sequence ID" value="SDK87636.1"/>
    <property type="molecule type" value="Genomic_DNA"/>
</dbReference>
<dbReference type="STRING" id="380244.SAMN05216298_1784"/>
<organism evidence="2 3">
    <name type="scientific">Glycomyces sambucus</name>
    <dbReference type="NCBI Taxonomy" id="380244"/>
    <lineage>
        <taxon>Bacteria</taxon>
        <taxon>Bacillati</taxon>
        <taxon>Actinomycetota</taxon>
        <taxon>Actinomycetes</taxon>
        <taxon>Glycomycetales</taxon>
        <taxon>Glycomycetaceae</taxon>
        <taxon>Glycomyces</taxon>
    </lineage>
</organism>
<dbReference type="CDD" id="cd04301">
    <property type="entry name" value="NAT_SF"/>
    <property type="match status" value="1"/>
</dbReference>
<name>A0A1G9FH28_9ACTN</name>
<protein>
    <submittedName>
        <fullName evidence="2">Acetyltransferase (GNAT) family protein</fullName>
    </submittedName>
</protein>
<proteinExistence type="predicted"/>
<dbReference type="OrthoDB" id="275336at2"/>
<dbReference type="GO" id="GO:0016747">
    <property type="term" value="F:acyltransferase activity, transferring groups other than amino-acyl groups"/>
    <property type="evidence" value="ECO:0007669"/>
    <property type="project" value="InterPro"/>
</dbReference>
<dbReference type="Pfam" id="PF00583">
    <property type="entry name" value="Acetyltransf_1"/>
    <property type="match status" value="1"/>
</dbReference>
<dbReference type="InterPro" id="IPR000182">
    <property type="entry name" value="GNAT_dom"/>
</dbReference>
<evidence type="ECO:0000259" key="1">
    <source>
        <dbReference type="PROSITE" id="PS51186"/>
    </source>
</evidence>
<dbReference type="InterPro" id="IPR016181">
    <property type="entry name" value="Acyl_CoA_acyltransferase"/>
</dbReference>
<dbReference type="SUPFAM" id="SSF55729">
    <property type="entry name" value="Acyl-CoA N-acyltransferases (Nat)"/>
    <property type="match status" value="1"/>
</dbReference>
<dbReference type="Gene3D" id="3.40.630.30">
    <property type="match status" value="1"/>
</dbReference>
<evidence type="ECO:0000313" key="2">
    <source>
        <dbReference type="EMBL" id="SDK87636.1"/>
    </source>
</evidence>
<sequence>MTLTTWYFEMRDRGELAAAGAPAEPVDLVRAEIPSPAFSKFLYTAVGSEWNWTDRNPWTDEQWREYLERPGVETWVGYVRGTPAGFAELDGTNPGEVELAYFGLLPGFIGRGIGGHLLSEGIARAWTLAERWPELQAPQRMWGHTCTDDSPVALGNYKKRGFKVYRTEVT</sequence>
<evidence type="ECO:0000313" key="3">
    <source>
        <dbReference type="Proteomes" id="UP000198662"/>
    </source>
</evidence>
<keyword evidence="3" id="KW-1185">Reference proteome</keyword>
<feature type="domain" description="N-acetyltransferase" evidence="1">
    <location>
        <begin position="29"/>
        <end position="170"/>
    </location>
</feature>
<dbReference type="PROSITE" id="PS51186">
    <property type="entry name" value="GNAT"/>
    <property type="match status" value="1"/>
</dbReference>
<dbReference type="Proteomes" id="UP000198662">
    <property type="component" value="Unassembled WGS sequence"/>
</dbReference>
<accession>A0A1G9FH28</accession>
<keyword evidence="2" id="KW-0808">Transferase</keyword>
<dbReference type="AlphaFoldDB" id="A0A1G9FH28"/>